<dbReference type="EMBL" id="JAMFTS010000005">
    <property type="protein sequence ID" value="KAJ4750748.1"/>
    <property type="molecule type" value="Genomic_DNA"/>
</dbReference>
<dbReference type="PANTHER" id="PTHR31490:SF2">
    <property type="entry name" value="GLYCOSYL HYDROLASE FAMILY 10 PROTEIN"/>
    <property type="match status" value="1"/>
</dbReference>
<dbReference type="InterPro" id="IPR044846">
    <property type="entry name" value="GH10"/>
</dbReference>
<comment type="similarity">
    <text evidence="1">Belongs to the glycosyl hydrolase 10 (cellulase F) family.</text>
</comment>
<dbReference type="SUPFAM" id="SSF49785">
    <property type="entry name" value="Galactose-binding domain-like"/>
    <property type="match status" value="1"/>
</dbReference>
<dbReference type="Proteomes" id="UP001140206">
    <property type="component" value="Chromosome 5"/>
</dbReference>
<keyword evidence="2" id="KW-0378">Hydrolase</keyword>
<dbReference type="InterPro" id="IPR017853">
    <property type="entry name" value="GH"/>
</dbReference>
<evidence type="ECO:0000313" key="9">
    <source>
        <dbReference type="Proteomes" id="UP001140206"/>
    </source>
</evidence>
<evidence type="ECO:0000256" key="2">
    <source>
        <dbReference type="ARBA" id="ARBA00022801"/>
    </source>
</evidence>
<dbReference type="EMBL" id="JAMFTS010000002">
    <property type="protein sequence ID" value="KAJ4796311.1"/>
    <property type="molecule type" value="Genomic_DNA"/>
</dbReference>
<dbReference type="InterPro" id="IPR008979">
    <property type="entry name" value="Galactose-bd-like_sf"/>
</dbReference>
<dbReference type="Proteomes" id="UP001140206">
    <property type="component" value="Chromosome 2"/>
</dbReference>
<keyword evidence="4" id="KW-0624">Polysaccharide degradation</keyword>
<dbReference type="Gene3D" id="3.20.20.80">
    <property type="entry name" value="Glycosidases"/>
    <property type="match status" value="1"/>
</dbReference>
<keyword evidence="5" id="KW-0732">Signal</keyword>
<dbReference type="GO" id="GO:0031176">
    <property type="term" value="F:endo-1,4-beta-xylanase activity"/>
    <property type="evidence" value="ECO:0007669"/>
    <property type="project" value="UniProtKB-ARBA"/>
</dbReference>
<evidence type="ECO:0000313" key="8">
    <source>
        <dbReference type="EMBL" id="KAJ4796311.1"/>
    </source>
</evidence>
<dbReference type="PANTHER" id="PTHR31490">
    <property type="entry name" value="GLYCOSYL HYDROLASE"/>
    <property type="match status" value="1"/>
</dbReference>
<protein>
    <recommendedName>
        <fullName evidence="6">GH10 domain-containing protein</fullName>
    </recommendedName>
</protein>
<reference evidence="7" key="1">
    <citation type="submission" date="2022-08" db="EMBL/GenBank/DDBJ databases">
        <authorList>
            <person name="Marques A."/>
        </authorList>
    </citation>
    <scope>NUCLEOTIDE SEQUENCE</scope>
    <source>
        <strain evidence="7">RhyPub2mFocal</strain>
        <tissue evidence="7">Leaves</tissue>
    </source>
</reference>
<name>A0AAV8C5I3_9POAL</name>
<dbReference type="Gene3D" id="2.60.120.260">
    <property type="entry name" value="Galactose-binding domain-like"/>
    <property type="match status" value="1"/>
</dbReference>
<evidence type="ECO:0000256" key="4">
    <source>
        <dbReference type="ARBA" id="ARBA00023326"/>
    </source>
</evidence>
<keyword evidence="9" id="KW-1185">Reference proteome</keyword>
<feature type="chain" id="PRO_5044716091" description="GH10 domain-containing protein" evidence="5">
    <location>
        <begin position="22"/>
        <end position="573"/>
    </location>
</feature>
<dbReference type="InterPro" id="IPR001000">
    <property type="entry name" value="GH10_dom"/>
</dbReference>
<feature type="domain" description="GH10" evidence="6">
    <location>
        <begin position="220"/>
        <end position="513"/>
    </location>
</feature>
<proteinExistence type="inferred from homology"/>
<sequence length="573" mass="64134">MMAPWEKAVLFLLITVLGGQAVIVNAVPYDYSATTECLGEPLKPQYGGGIIVNPAFDESLDGWGSFDTAHVIHKVSKSGNMFSAARERSAPHHSISQKVMLEKDTHYILSAWLQVDEGTTDVKAIVMTPSGFVAAGAVEAKASCWSMLKGGFTSHISGPAELYFESTNSTSEIWVDNVSLQPFNHEEWRCHHDDTVRQERKMMVHIKAVDAKGKPVPGANVSVTPIRQGFPFGNAINGAILKSPEYQKWFADRFTHTTFENEMKWYGTEFTEGHEDYSVADNMLIFAKKNNVQVRGHNVFWNDPDSQMSWVNKLNNEQLQQAMTKRIKSVVSRYKGQVIHWDVNNENVHFNFFEKRLGPDASTKIYQAVHQIDPNVILFLNDFNTLEEPGDTNATPDKFLKKFNEIKAGLPASAKMGIGLESHFKKPNLPYMRTVLDKMASAGVPIWLTEVDVGGTDAASAQDLEQILREGYAHPAVKGIVMWASWTPKGCYRMCLTDNNFKNHPVGDTVDKLIKEWKTHALGTTSKVGTFQTQLTHGDYEVKVNHLSGNLSTVHRITIDSMSHPELKVQIRH</sequence>
<evidence type="ECO:0000256" key="1">
    <source>
        <dbReference type="ARBA" id="ARBA00007495"/>
    </source>
</evidence>
<gene>
    <name evidence="8" type="ORF">LUZ62_047557</name>
    <name evidence="7" type="ORF">LUZ62_085153</name>
</gene>
<keyword evidence="3" id="KW-0119">Carbohydrate metabolism</keyword>
<comment type="caution">
    <text evidence="7">The sequence shown here is derived from an EMBL/GenBank/DDBJ whole genome shotgun (WGS) entry which is preliminary data.</text>
</comment>
<evidence type="ECO:0000256" key="3">
    <source>
        <dbReference type="ARBA" id="ARBA00023277"/>
    </source>
</evidence>
<evidence type="ECO:0000313" key="7">
    <source>
        <dbReference type="EMBL" id="KAJ4750748.1"/>
    </source>
</evidence>
<dbReference type="Pfam" id="PF00331">
    <property type="entry name" value="Glyco_hydro_10"/>
    <property type="match status" value="1"/>
</dbReference>
<evidence type="ECO:0000259" key="6">
    <source>
        <dbReference type="PROSITE" id="PS51760"/>
    </source>
</evidence>
<dbReference type="SMART" id="SM00633">
    <property type="entry name" value="Glyco_10"/>
    <property type="match status" value="1"/>
</dbReference>
<accession>A0AAV8C5I3</accession>
<dbReference type="AlphaFoldDB" id="A0AAV8C5I3"/>
<dbReference type="PROSITE" id="PS51760">
    <property type="entry name" value="GH10_2"/>
    <property type="match status" value="1"/>
</dbReference>
<dbReference type="GO" id="GO:0000272">
    <property type="term" value="P:polysaccharide catabolic process"/>
    <property type="evidence" value="ECO:0007669"/>
    <property type="project" value="UniProtKB-KW"/>
</dbReference>
<evidence type="ECO:0000256" key="5">
    <source>
        <dbReference type="SAM" id="SignalP"/>
    </source>
</evidence>
<feature type="signal peptide" evidence="5">
    <location>
        <begin position="1"/>
        <end position="21"/>
    </location>
</feature>
<dbReference type="SUPFAM" id="SSF51445">
    <property type="entry name" value="(Trans)glycosidases"/>
    <property type="match status" value="1"/>
</dbReference>
<organism evidence="7 9">
    <name type="scientific">Rhynchospora pubera</name>
    <dbReference type="NCBI Taxonomy" id="906938"/>
    <lineage>
        <taxon>Eukaryota</taxon>
        <taxon>Viridiplantae</taxon>
        <taxon>Streptophyta</taxon>
        <taxon>Embryophyta</taxon>
        <taxon>Tracheophyta</taxon>
        <taxon>Spermatophyta</taxon>
        <taxon>Magnoliopsida</taxon>
        <taxon>Liliopsida</taxon>
        <taxon>Poales</taxon>
        <taxon>Cyperaceae</taxon>
        <taxon>Cyperoideae</taxon>
        <taxon>Rhynchosporeae</taxon>
        <taxon>Rhynchospora</taxon>
    </lineage>
</organism>